<evidence type="ECO:0000256" key="1">
    <source>
        <dbReference type="ARBA" id="ARBA00001936"/>
    </source>
</evidence>
<evidence type="ECO:0000313" key="8">
    <source>
        <dbReference type="EMBL" id="NJC69176.1"/>
    </source>
</evidence>
<comment type="cofactor">
    <cofactor evidence="1">
        <name>Mn(2+)</name>
        <dbReference type="ChEBI" id="CHEBI:29035"/>
    </cofactor>
</comment>
<comment type="caution">
    <text evidence="8">The sequence shown here is derived from an EMBL/GenBank/DDBJ whole genome shotgun (WGS) entry which is preliminary data.</text>
</comment>
<dbReference type="PANTHER" id="PTHR12992:SF11">
    <property type="entry name" value="MITOCHONDRIAL COENZYME A DIPHOSPHATASE NUDT8"/>
    <property type="match status" value="1"/>
</dbReference>
<name>A0ABX0XTM7_9ACTN</name>
<evidence type="ECO:0000256" key="6">
    <source>
        <dbReference type="ARBA" id="ARBA00023211"/>
    </source>
</evidence>
<keyword evidence="4" id="KW-0378">Hydrolase</keyword>
<dbReference type="Gene3D" id="3.90.79.10">
    <property type="entry name" value="Nucleoside Triphosphate Pyrophosphohydrolase"/>
    <property type="match status" value="1"/>
</dbReference>
<comment type="cofactor">
    <cofactor evidence="2">
        <name>Mg(2+)</name>
        <dbReference type="ChEBI" id="CHEBI:18420"/>
    </cofactor>
</comment>
<proteinExistence type="predicted"/>
<feature type="domain" description="Nudix hydrolase" evidence="7">
    <location>
        <begin position="29"/>
        <end position="171"/>
    </location>
</feature>
<dbReference type="InterPro" id="IPR000086">
    <property type="entry name" value="NUDIX_hydrolase_dom"/>
</dbReference>
<dbReference type="SUPFAM" id="SSF55811">
    <property type="entry name" value="Nudix"/>
    <property type="match status" value="1"/>
</dbReference>
<dbReference type="CDD" id="cd03426">
    <property type="entry name" value="NUDIX_CoAse_Nudt7"/>
    <property type="match status" value="1"/>
</dbReference>
<dbReference type="RefSeq" id="WP_167924435.1">
    <property type="nucleotide sequence ID" value="NZ_JAATVY010000003.1"/>
</dbReference>
<keyword evidence="9" id="KW-1185">Reference proteome</keyword>
<protein>
    <submittedName>
        <fullName evidence="8">CoA pyrophosphatase</fullName>
    </submittedName>
</protein>
<sequence>MPAWWRPLLNRLALAEASDFTRLPTPERARRESAVLILLGEDGAGGGPDVLVLQRADTLRNHAGQPAFPGGACDPGDTDAAATALREATEEVGLDPTSARVVTQLPTLWIPVSDFHVTPVLAWWHSPHPVRPMDPAEVARVERLPIAELVDPANRLRVRHPSGWIGPAFRVRGMLVWGFTAGVLSTLLEMGGWSVPWPIDRVEGLPGSGSAPVR</sequence>
<dbReference type="InterPro" id="IPR015797">
    <property type="entry name" value="NUDIX_hydrolase-like_dom_sf"/>
</dbReference>
<dbReference type="EMBL" id="JAATVY010000003">
    <property type="protein sequence ID" value="NJC69176.1"/>
    <property type="molecule type" value="Genomic_DNA"/>
</dbReference>
<organism evidence="8 9">
    <name type="scientific">Planosporangium thailandense</name>
    <dbReference type="NCBI Taxonomy" id="765197"/>
    <lineage>
        <taxon>Bacteria</taxon>
        <taxon>Bacillati</taxon>
        <taxon>Actinomycetota</taxon>
        <taxon>Actinomycetes</taxon>
        <taxon>Micromonosporales</taxon>
        <taxon>Micromonosporaceae</taxon>
        <taxon>Planosporangium</taxon>
    </lineage>
</organism>
<gene>
    <name evidence="8" type="ORF">HC031_05505</name>
</gene>
<evidence type="ECO:0000259" key="7">
    <source>
        <dbReference type="PROSITE" id="PS51462"/>
    </source>
</evidence>
<dbReference type="Proteomes" id="UP000722989">
    <property type="component" value="Unassembled WGS sequence"/>
</dbReference>
<evidence type="ECO:0000256" key="4">
    <source>
        <dbReference type="ARBA" id="ARBA00022801"/>
    </source>
</evidence>
<keyword evidence="3" id="KW-0479">Metal-binding</keyword>
<dbReference type="InterPro" id="IPR045121">
    <property type="entry name" value="CoAse"/>
</dbReference>
<dbReference type="PANTHER" id="PTHR12992">
    <property type="entry name" value="NUDIX HYDROLASE"/>
    <property type="match status" value="1"/>
</dbReference>
<keyword evidence="5" id="KW-0460">Magnesium</keyword>
<evidence type="ECO:0000256" key="3">
    <source>
        <dbReference type="ARBA" id="ARBA00022723"/>
    </source>
</evidence>
<accession>A0ABX0XTM7</accession>
<evidence type="ECO:0000256" key="5">
    <source>
        <dbReference type="ARBA" id="ARBA00022842"/>
    </source>
</evidence>
<reference evidence="8 9" key="1">
    <citation type="submission" date="2020-03" db="EMBL/GenBank/DDBJ databases">
        <title>WGS of the type strain of Planosporangium spp.</title>
        <authorList>
            <person name="Thawai C."/>
        </authorList>
    </citation>
    <scope>NUCLEOTIDE SEQUENCE [LARGE SCALE GENOMIC DNA]</scope>
    <source>
        <strain evidence="8 9">TBRC 5610</strain>
    </source>
</reference>
<dbReference type="Pfam" id="PF00293">
    <property type="entry name" value="NUDIX"/>
    <property type="match status" value="1"/>
</dbReference>
<keyword evidence="6" id="KW-0464">Manganese</keyword>
<dbReference type="PROSITE" id="PS51462">
    <property type="entry name" value="NUDIX"/>
    <property type="match status" value="1"/>
</dbReference>
<evidence type="ECO:0000313" key="9">
    <source>
        <dbReference type="Proteomes" id="UP000722989"/>
    </source>
</evidence>
<evidence type="ECO:0000256" key="2">
    <source>
        <dbReference type="ARBA" id="ARBA00001946"/>
    </source>
</evidence>